<organism evidence="2 3">
    <name type="scientific">Microvirga guangxiensis</name>
    <dbReference type="NCBI Taxonomy" id="549386"/>
    <lineage>
        <taxon>Bacteria</taxon>
        <taxon>Pseudomonadati</taxon>
        <taxon>Pseudomonadota</taxon>
        <taxon>Alphaproteobacteria</taxon>
        <taxon>Hyphomicrobiales</taxon>
        <taxon>Methylobacteriaceae</taxon>
        <taxon>Microvirga</taxon>
    </lineage>
</organism>
<dbReference type="Proteomes" id="UP000199569">
    <property type="component" value="Unassembled WGS sequence"/>
</dbReference>
<gene>
    <name evidence="2" type="ORF">SAMN02927923_03848</name>
</gene>
<feature type="non-terminal residue" evidence="2">
    <location>
        <position position="98"/>
    </location>
</feature>
<reference evidence="2 3" key="1">
    <citation type="submission" date="2016-10" db="EMBL/GenBank/DDBJ databases">
        <authorList>
            <person name="de Groot N.N."/>
        </authorList>
    </citation>
    <scope>NUCLEOTIDE SEQUENCE [LARGE SCALE GENOMIC DNA]</scope>
    <source>
        <strain evidence="2 3">CGMCC 1.7666</strain>
    </source>
</reference>
<sequence length="98" mass="11334">MTSPRKPYPSDVSDEEWALVAPYLTLLPEEAGQREHCLREVFNGLRYIIKTGAPWRWMPNDLPPWAAVYQQAQRWLNAGCFEELAHDLRAVLRLAVGR</sequence>
<dbReference type="EMBL" id="FMVJ01000013">
    <property type="protein sequence ID" value="SCZ06809.1"/>
    <property type="molecule type" value="Genomic_DNA"/>
</dbReference>
<dbReference type="Pfam" id="PF13340">
    <property type="entry name" value="DUF4096"/>
    <property type="match status" value="1"/>
</dbReference>
<protein>
    <submittedName>
        <fullName evidence="2">Transposase</fullName>
    </submittedName>
</protein>
<dbReference type="OrthoDB" id="9798237at2"/>
<dbReference type="RefSeq" id="WP_139165540.1">
    <property type="nucleotide sequence ID" value="NZ_FMVJ01000013.1"/>
</dbReference>
<dbReference type="PANTHER" id="PTHR30007:SF0">
    <property type="entry name" value="TRANSPOSASE"/>
    <property type="match status" value="1"/>
</dbReference>
<evidence type="ECO:0000313" key="3">
    <source>
        <dbReference type="Proteomes" id="UP000199569"/>
    </source>
</evidence>
<name>A0A1G5L3Q0_9HYPH</name>
<evidence type="ECO:0000259" key="1">
    <source>
        <dbReference type="Pfam" id="PF13340"/>
    </source>
</evidence>
<dbReference type="AlphaFoldDB" id="A0A1G5L3Q0"/>
<evidence type="ECO:0000313" key="2">
    <source>
        <dbReference type="EMBL" id="SCZ06809.1"/>
    </source>
</evidence>
<dbReference type="InterPro" id="IPR025161">
    <property type="entry name" value="IS402-like_dom"/>
</dbReference>
<dbReference type="STRING" id="549386.SAMN02927923_03848"/>
<feature type="domain" description="Insertion element IS402-like" evidence="1">
    <location>
        <begin position="12"/>
        <end position="84"/>
    </location>
</feature>
<proteinExistence type="predicted"/>
<dbReference type="PANTHER" id="PTHR30007">
    <property type="entry name" value="PHP DOMAIN PROTEIN"/>
    <property type="match status" value="1"/>
</dbReference>
<keyword evidence="3" id="KW-1185">Reference proteome</keyword>
<accession>A0A1G5L3Q0</accession>